<feature type="chain" id="PRO_5012668978" evidence="1">
    <location>
        <begin position="16"/>
        <end position="156"/>
    </location>
</feature>
<proteinExistence type="predicted"/>
<name>A0A226ED89_FOLCA</name>
<keyword evidence="1" id="KW-0732">Signal</keyword>
<dbReference type="EMBL" id="LNIX01000005">
    <property type="protein sequence ID" value="OXA55104.1"/>
    <property type="molecule type" value="Genomic_DNA"/>
</dbReference>
<feature type="signal peptide" evidence="1">
    <location>
        <begin position="1"/>
        <end position="15"/>
    </location>
</feature>
<evidence type="ECO:0000313" key="2">
    <source>
        <dbReference type="EMBL" id="OXA55104.1"/>
    </source>
</evidence>
<evidence type="ECO:0000313" key="3">
    <source>
        <dbReference type="Proteomes" id="UP000198287"/>
    </source>
</evidence>
<comment type="caution">
    <text evidence="2">The sequence shown here is derived from an EMBL/GenBank/DDBJ whole genome shotgun (WGS) entry which is preliminary data.</text>
</comment>
<protein>
    <submittedName>
        <fullName evidence="2">Uncharacterized protein</fullName>
    </submittedName>
</protein>
<reference evidence="2 3" key="1">
    <citation type="submission" date="2015-12" db="EMBL/GenBank/DDBJ databases">
        <title>The genome of Folsomia candida.</title>
        <authorList>
            <person name="Faddeeva A."/>
            <person name="Derks M.F."/>
            <person name="Anvar Y."/>
            <person name="Smit S."/>
            <person name="Van Straalen N."/>
            <person name="Roelofs D."/>
        </authorList>
    </citation>
    <scope>NUCLEOTIDE SEQUENCE [LARGE SCALE GENOMIC DNA]</scope>
    <source>
        <strain evidence="2 3">VU population</strain>
        <tissue evidence="2">Whole body</tissue>
    </source>
</reference>
<organism evidence="2 3">
    <name type="scientific">Folsomia candida</name>
    <name type="common">Springtail</name>
    <dbReference type="NCBI Taxonomy" id="158441"/>
    <lineage>
        <taxon>Eukaryota</taxon>
        <taxon>Metazoa</taxon>
        <taxon>Ecdysozoa</taxon>
        <taxon>Arthropoda</taxon>
        <taxon>Hexapoda</taxon>
        <taxon>Collembola</taxon>
        <taxon>Entomobryomorpha</taxon>
        <taxon>Isotomoidea</taxon>
        <taxon>Isotomidae</taxon>
        <taxon>Proisotominae</taxon>
        <taxon>Folsomia</taxon>
    </lineage>
</organism>
<accession>A0A226ED89</accession>
<evidence type="ECO:0000256" key="1">
    <source>
        <dbReference type="SAM" id="SignalP"/>
    </source>
</evidence>
<keyword evidence="3" id="KW-1185">Reference proteome</keyword>
<dbReference type="Proteomes" id="UP000198287">
    <property type="component" value="Unassembled WGS sequence"/>
</dbReference>
<dbReference type="AlphaFoldDB" id="A0A226ED89"/>
<gene>
    <name evidence="2" type="ORF">Fcan01_11529</name>
</gene>
<sequence length="156" mass="17990">MKILALLLSITLAFGQDTEYQSLAACTRDLVGEYGERDSIKVFQEGKIEERIPSYIDELYYTNKTEGEETKQAYSELQNELTMNKEAKAAWDIVARGKGENMEGVMDAAHRLDVLLGGDERELVSARFWGWVRKYWKKIVKAIIIIVRAIFKSWFK</sequence>